<dbReference type="PANTHER" id="PTHR31570">
    <property type="entry name" value="HAUS AUGMIN-LIKE COMPLEX SUBUNIT 1"/>
    <property type="match status" value="1"/>
</dbReference>
<evidence type="ECO:0000256" key="3">
    <source>
        <dbReference type="ARBA" id="ARBA00022490"/>
    </source>
</evidence>
<evidence type="ECO:0000256" key="5">
    <source>
        <dbReference type="ARBA" id="ARBA00022701"/>
    </source>
</evidence>
<keyword evidence="4" id="KW-0132">Cell division</keyword>
<evidence type="ECO:0000256" key="6">
    <source>
        <dbReference type="ARBA" id="ARBA00022776"/>
    </source>
</evidence>
<keyword evidence="7" id="KW-0175">Coiled coil</keyword>
<evidence type="ECO:0000256" key="1">
    <source>
        <dbReference type="ARBA" id="ARBA00004186"/>
    </source>
</evidence>
<comment type="caution">
    <text evidence="10">The sequence shown here is derived from an EMBL/GenBank/DDBJ whole genome shotgun (WGS) entry which is preliminary data.</text>
</comment>
<keyword evidence="5" id="KW-0493">Microtubule</keyword>
<keyword evidence="6" id="KW-0498">Mitosis</keyword>
<feature type="non-terminal residue" evidence="10">
    <location>
        <position position="292"/>
    </location>
</feature>
<protein>
    <submittedName>
        <fullName evidence="10">HAUS1 protein</fullName>
    </submittedName>
</protein>
<reference evidence="10" key="1">
    <citation type="journal article" date="2021" name="Cell">
        <title>Tracing the genetic footprints of vertebrate landing in non-teleost ray-finned fishes.</title>
        <authorList>
            <person name="Bi X."/>
            <person name="Wang K."/>
            <person name="Yang L."/>
            <person name="Pan H."/>
            <person name="Jiang H."/>
            <person name="Wei Q."/>
            <person name="Fang M."/>
            <person name="Yu H."/>
            <person name="Zhu C."/>
            <person name="Cai Y."/>
            <person name="He Y."/>
            <person name="Gan X."/>
            <person name="Zeng H."/>
            <person name="Yu D."/>
            <person name="Zhu Y."/>
            <person name="Jiang H."/>
            <person name="Qiu Q."/>
            <person name="Yang H."/>
            <person name="Zhang Y.E."/>
            <person name="Wang W."/>
            <person name="Zhu M."/>
            <person name="He S."/>
            <person name="Zhang G."/>
        </authorList>
    </citation>
    <scope>NUCLEOTIDE SEQUENCE</scope>
    <source>
        <strain evidence="10">Bchr_001</strain>
    </source>
</reference>
<keyword evidence="3" id="KW-0963">Cytoplasm</keyword>
<evidence type="ECO:0000256" key="9">
    <source>
        <dbReference type="ARBA" id="ARBA00023306"/>
    </source>
</evidence>
<dbReference type="EMBL" id="JAAWVN010011293">
    <property type="protein sequence ID" value="MBN3291160.1"/>
    <property type="molecule type" value="Genomic_DNA"/>
</dbReference>
<comment type="subcellular location">
    <subcellularLocation>
        <location evidence="1">Cytoplasm</location>
        <location evidence="1">Cytoskeleton</location>
        <location evidence="1">Spindle</location>
    </subcellularLocation>
</comment>
<proteinExistence type="inferred from homology"/>
<evidence type="ECO:0000256" key="7">
    <source>
        <dbReference type="ARBA" id="ARBA00023054"/>
    </source>
</evidence>
<evidence type="ECO:0000256" key="4">
    <source>
        <dbReference type="ARBA" id="ARBA00022618"/>
    </source>
</evidence>
<dbReference type="PRINTS" id="PR02087">
    <property type="entry name" value="HAUSAUGMINL1"/>
</dbReference>
<organism evidence="10 11">
    <name type="scientific">Polypterus senegalus</name>
    <name type="common">Senegal bichir</name>
    <dbReference type="NCBI Taxonomy" id="55291"/>
    <lineage>
        <taxon>Eukaryota</taxon>
        <taxon>Metazoa</taxon>
        <taxon>Chordata</taxon>
        <taxon>Craniata</taxon>
        <taxon>Vertebrata</taxon>
        <taxon>Euteleostomi</taxon>
        <taxon>Actinopterygii</taxon>
        <taxon>Polypteriformes</taxon>
        <taxon>Polypteridae</taxon>
        <taxon>Polypterus</taxon>
    </lineage>
</organism>
<keyword evidence="11" id="KW-1185">Reference proteome</keyword>
<keyword evidence="8" id="KW-0206">Cytoskeleton</keyword>
<feature type="non-terminal residue" evidence="10">
    <location>
        <position position="1"/>
    </location>
</feature>
<accession>A0ABS2YX39</accession>
<sequence>MPFQINQNPKVSKWLSSLFGNKPVPVYEVNTRTTDILYELAECSESRCEDISLLIEDLKQKSTEYNVEGSYNHELLLEAVGLSSNILSKTALSCLNALEGTTVALSAKDTSLCSLMAAMDDLTNEVCATERKNQELDQQLTLLKKQMTAALVLHRSLQEDLGKTEDAQAVEMAKAENRLQNMDFLKAKSTDLIHRIRSCEKLTTLKQENTSLKKKLDSYMDLTPIDPHHHYHHQRTHILLSRLVGCSVNVVDSSSRIINNGATSSGVPRGQKAGQVSVPVDEDLAAPTPCLV</sequence>
<dbReference type="Proteomes" id="UP001166052">
    <property type="component" value="Unassembled WGS sequence"/>
</dbReference>
<gene>
    <name evidence="10" type="primary">Haus1</name>
    <name evidence="10" type="ORF">GTO92_0012603</name>
</gene>
<evidence type="ECO:0000313" key="11">
    <source>
        <dbReference type="Proteomes" id="UP001166052"/>
    </source>
</evidence>
<evidence type="ECO:0000313" key="10">
    <source>
        <dbReference type="EMBL" id="MBN3291160.1"/>
    </source>
</evidence>
<dbReference type="InterPro" id="IPR026243">
    <property type="entry name" value="HAUS1"/>
</dbReference>
<comment type="similarity">
    <text evidence="2">Belongs to the HAUS1 family.</text>
</comment>
<evidence type="ECO:0000256" key="8">
    <source>
        <dbReference type="ARBA" id="ARBA00023212"/>
    </source>
</evidence>
<name>A0ABS2YX39_POLSE</name>
<evidence type="ECO:0000256" key="2">
    <source>
        <dbReference type="ARBA" id="ARBA00005479"/>
    </source>
</evidence>
<dbReference type="Pfam" id="PF25762">
    <property type="entry name" value="HAUS1"/>
    <property type="match status" value="1"/>
</dbReference>
<dbReference type="PANTHER" id="PTHR31570:SF1">
    <property type="entry name" value="HAUS AUGMIN-LIKE COMPLEX SUBUNIT 1"/>
    <property type="match status" value="1"/>
</dbReference>
<keyword evidence="9" id="KW-0131">Cell cycle</keyword>